<comment type="caution">
    <text evidence="3">The sequence shown here is derived from an EMBL/GenBank/DDBJ whole genome shotgun (WGS) entry which is preliminary data.</text>
</comment>
<feature type="compositionally biased region" description="Acidic residues" evidence="1">
    <location>
        <begin position="1"/>
        <end position="74"/>
    </location>
</feature>
<dbReference type="EMBL" id="JBHSDV010000001">
    <property type="protein sequence ID" value="MFC4386673.1"/>
    <property type="molecule type" value="Genomic_DNA"/>
</dbReference>
<sequence length="303" mass="33653">PGEDQEPGEGEETPEEDQEPGEGEETPGEDQEPGEGEDTPGEDQEPGEGEETPEEDQEPGEGEETPGEDQEPGEETSNKVNLPSEMFDYLGEKGISTINLTQIAATDITVNVAKEQLAKLIKENKDLQIENHSVALSIPHALLKDVTNEISVNVKKMATIDSAKSDVYDFTIMIDGKVKHQFDTPITLTFVVNTENVKDTNLLKVFYWNEDTEKWELIGGEYRDGKVIATTNHFSTFAVFETSVNEEDHTEQPQPVDEGNKEENNTGKEMLPNTATSMFNWLAFGALLLLFGLIIGMVRYRKN</sequence>
<gene>
    <name evidence="3" type="ORF">ACFOZ1_02510</name>
</gene>
<organism evidence="3 4">
    <name type="scientific">Gracilibacillus marinus</name>
    <dbReference type="NCBI Taxonomy" id="630535"/>
    <lineage>
        <taxon>Bacteria</taxon>
        <taxon>Bacillati</taxon>
        <taxon>Bacillota</taxon>
        <taxon>Bacilli</taxon>
        <taxon>Bacillales</taxon>
        <taxon>Bacillaceae</taxon>
        <taxon>Gracilibacillus</taxon>
    </lineage>
</organism>
<accession>A0ABV8VU14</accession>
<dbReference type="RefSeq" id="WP_390195486.1">
    <property type="nucleotide sequence ID" value="NZ_JBHSDV010000001.1"/>
</dbReference>
<keyword evidence="2" id="KW-0472">Membrane</keyword>
<evidence type="ECO:0000256" key="1">
    <source>
        <dbReference type="SAM" id="MobiDB-lite"/>
    </source>
</evidence>
<evidence type="ECO:0000313" key="3">
    <source>
        <dbReference type="EMBL" id="MFC4386673.1"/>
    </source>
</evidence>
<keyword evidence="2" id="KW-0812">Transmembrane</keyword>
<dbReference type="NCBIfam" id="TIGR01167">
    <property type="entry name" value="LPXTG_anchor"/>
    <property type="match status" value="1"/>
</dbReference>
<protein>
    <submittedName>
        <fullName evidence="3">LPXTG cell wall anchor domain-containing protein</fullName>
    </submittedName>
</protein>
<keyword evidence="2" id="KW-1133">Transmembrane helix</keyword>
<feature type="transmembrane region" description="Helical" evidence="2">
    <location>
        <begin position="278"/>
        <end position="298"/>
    </location>
</feature>
<name>A0ABV8VU14_9BACI</name>
<keyword evidence="4" id="KW-1185">Reference proteome</keyword>
<feature type="region of interest" description="Disordered" evidence="1">
    <location>
        <begin position="245"/>
        <end position="270"/>
    </location>
</feature>
<evidence type="ECO:0000256" key="2">
    <source>
        <dbReference type="SAM" id="Phobius"/>
    </source>
</evidence>
<feature type="non-terminal residue" evidence="3">
    <location>
        <position position="1"/>
    </location>
</feature>
<feature type="region of interest" description="Disordered" evidence="1">
    <location>
        <begin position="1"/>
        <end position="81"/>
    </location>
</feature>
<dbReference type="Proteomes" id="UP001595880">
    <property type="component" value="Unassembled WGS sequence"/>
</dbReference>
<reference evidence="4" key="1">
    <citation type="journal article" date="2019" name="Int. J. Syst. Evol. Microbiol.">
        <title>The Global Catalogue of Microorganisms (GCM) 10K type strain sequencing project: providing services to taxonomists for standard genome sequencing and annotation.</title>
        <authorList>
            <consortium name="The Broad Institute Genomics Platform"/>
            <consortium name="The Broad Institute Genome Sequencing Center for Infectious Disease"/>
            <person name="Wu L."/>
            <person name="Ma J."/>
        </authorList>
    </citation>
    <scope>NUCLEOTIDE SEQUENCE [LARGE SCALE GENOMIC DNA]</scope>
    <source>
        <strain evidence="4">KACC 14058</strain>
    </source>
</reference>
<evidence type="ECO:0000313" key="4">
    <source>
        <dbReference type="Proteomes" id="UP001595880"/>
    </source>
</evidence>
<proteinExistence type="predicted"/>